<dbReference type="Proteomes" id="UP001341840">
    <property type="component" value="Unassembled WGS sequence"/>
</dbReference>
<dbReference type="InterPro" id="IPR058922">
    <property type="entry name" value="WHD_DRP"/>
</dbReference>
<evidence type="ECO:0000256" key="1">
    <source>
        <dbReference type="ARBA" id="ARBA00022737"/>
    </source>
</evidence>
<keyword evidence="2" id="KW-0611">Plant defense</keyword>
<reference evidence="5 6" key="1">
    <citation type="journal article" date="2023" name="Plants (Basel)">
        <title>Bridging the Gap: Combining Genomics and Transcriptomics Approaches to Understand Stylosanthes scabra, an Orphan Legume from the Brazilian Caatinga.</title>
        <authorList>
            <person name="Ferreira-Neto J.R.C."/>
            <person name="da Silva M.D."/>
            <person name="Binneck E."/>
            <person name="de Melo N.F."/>
            <person name="da Silva R.H."/>
            <person name="de Melo A.L.T.M."/>
            <person name="Pandolfi V."/>
            <person name="Bustamante F.O."/>
            <person name="Brasileiro-Vidal A.C."/>
            <person name="Benko-Iseppon A.M."/>
        </authorList>
    </citation>
    <scope>NUCLEOTIDE SEQUENCE [LARGE SCALE GENOMIC DNA]</scope>
    <source>
        <tissue evidence="5">Leaves</tissue>
    </source>
</reference>
<organism evidence="5 6">
    <name type="scientific">Stylosanthes scabra</name>
    <dbReference type="NCBI Taxonomy" id="79078"/>
    <lineage>
        <taxon>Eukaryota</taxon>
        <taxon>Viridiplantae</taxon>
        <taxon>Streptophyta</taxon>
        <taxon>Embryophyta</taxon>
        <taxon>Tracheophyta</taxon>
        <taxon>Spermatophyta</taxon>
        <taxon>Magnoliopsida</taxon>
        <taxon>eudicotyledons</taxon>
        <taxon>Gunneridae</taxon>
        <taxon>Pentapetalae</taxon>
        <taxon>rosids</taxon>
        <taxon>fabids</taxon>
        <taxon>Fabales</taxon>
        <taxon>Fabaceae</taxon>
        <taxon>Papilionoideae</taxon>
        <taxon>50 kb inversion clade</taxon>
        <taxon>dalbergioids sensu lato</taxon>
        <taxon>Dalbergieae</taxon>
        <taxon>Pterocarpus clade</taxon>
        <taxon>Stylosanthes</taxon>
    </lineage>
</organism>
<dbReference type="InterPro" id="IPR042197">
    <property type="entry name" value="Apaf_helical"/>
</dbReference>
<evidence type="ECO:0000256" key="2">
    <source>
        <dbReference type="ARBA" id="ARBA00022821"/>
    </source>
</evidence>
<dbReference type="InterPro" id="IPR044974">
    <property type="entry name" value="Disease_R_plants"/>
</dbReference>
<name>A0ABU6TKV8_9FABA</name>
<dbReference type="PANTHER" id="PTHR23155:SF1071">
    <property type="entry name" value="DISEASE RESISTANCE RPP13-LIKE PROTEIN 1"/>
    <property type="match status" value="1"/>
</dbReference>
<dbReference type="Gene3D" id="3.80.10.10">
    <property type="entry name" value="Ribonuclease Inhibitor"/>
    <property type="match status" value="1"/>
</dbReference>
<feature type="domain" description="Disease resistance R13L4/SHOC-2-like LRR" evidence="4">
    <location>
        <begin position="226"/>
        <end position="352"/>
    </location>
</feature>
<evidence type="ECO:0000259" key="3">
    <source>
        <dbReference type="Pfam" id="PF23559"/>
    </source>
</evidence>
<gene>
    <name evidence="5" type="ORF">PIB30_062235</name>
</gene>
<protein>
    <recommendedName>
        <fullName evidence="7">NB-ARC domain-containing protein</fullName>
    </recommendedName>
</protein>
<evidence type="ECO:0000313" key="6">
    <source>
        <dbReference type="Proteomes" id="UP001341840"/>
    </source>
</evidence>
<dbReference type="Pfam" id="PF23559">
    <property type="entry name" value="WHD_DRP"/>
    <property type="match status" value="1"/>
</dbReference>
<dbReference type="InterPro" id="IPR027417">
    <property type="entry name" value="P-loop_NTPase"/>
</dbReference>
<dbReference type="Gene3D" id="1.10.10.10">
    <property type="entry name" value="Winged helix-like DNA-binding domain superfamily/Winged helix DNA-binding domain"/>
    <property type="match status" value="1"/>
</dbReference>
<dbReference type="SUPFAM" id="SSF52058">
    <property type="entry name" value="L domain-like"/>
    <property type="match status" value="1"/>
</dbReference>
<feature type="domain" description="Disease resistance protein winged helix" evidence="3">
    <location>
        <begin position="118"/>
        <end position="184"/>
    </location>
</feature>
<comment type="caution">
    <text evidence="5">The sequence shown here is derived from an EMBL/GenBank/DDBJ whole genome shotgun (WGS) entry which is preliminary data.</text>
</comment>
<dbReference type="InterPro" id="IPR036388">
    <property type="entry name" value="WH-like_DNA-bd_sf"/>
</dbReference>
<dbReference type="PANTHER" id="PTHR23155">
    <property type="entry name" value="DISEASE RESISTANCE PROTEIN RP"/>
    <property type="match status" value="1"/>
</dbReference>
<dbReference type="Gene3D" id="1.10.8.430">
    <property type="entry name" value="Helical domain of apoptotic protease-activating factors"/>
    <property type="match status" value="1"/>
</dbReference>
<dbReference type="InterPro" id="IPR032675">
    <property type="entry name" value="LRR_dom_sf"/>
</dbReference>
<keyword evidence="1" id="KW-0677">Repeat</keyword>
<dbReference type="InterPro" id="IPR055414">
    <property type="entry name" value="LRR_R13L4/SHOC2-like"/>
</dbReference>
<sequence>MDCQMDFLNCNSYFLNGLSNDYCWSIFAANASFPESNGCSELEEIGKMIVERCDGLPLAAETLGRLLYSEHRVEEWKKILLSDIWRFPVANCKIFPALLISYYHRPAHLRRCFVYCSLYPKDHPFDKDELILLWMAENLLPPPAIGETLEDVGSKCFDDLASRLFFKQVENDDIVMHDLIHDLATFLAGKFYCRLSELGENEETRILTRHLSCDRPISRKPIPLNKFLRVLSFHDLIIYPDSIAKLIHLRYLDLSCCDFVVLPESICNLYNLQTLKLRSCPKLTMLPNGVYNLVNLRHLDTRDAPLKEMPKGMGKWKQLHILTDYIVGKQEERGIQELGGLLNLHGVLAIHKLENVADVNQARSARIIDKKHIEELLLEWSSGDDMVSNLQIERDVLDNQGI</sequence>
<dbReference type="SUPFAM" id="SSF52540">
    <property type="entry name" value="P-loop containing nucleoside triphosphate hydrolases"/>
    <property type="match status" value="1"/>
</dbReference>
<evidence type="ECO:0000259" key="4">
    <source>
        <dbReference type="Pfam" id="PF23598"/>
    </source>
</evidence>
<evidence type="ECO:0000313" key="5">
    <source>
        <dbReference type="EMBL" id="MED6149424.1"/>
    </source>
</evidence>
<evidence type="ECO:0008006" key="7">
    <source>
        <dbReference type="Google" id="ProtNLM"/>
    </source>
</evidence>
<dbReference type="Pfam" id="PF23598">
    <property type="entry name" value="LRR_14"/>
    <property type="match status" value="1"/>
</dbReference>
<keyword evidence="6" id="KW-1185">Reference proteome</keyword>
<proteinExistence type="predicted"/>
<accession>A0ABU6TKV8</accession>
<dbReference type="EMBL" id="JASCZI010091196">
    <property type="protein sequence ID" value="MED6149424.1"/>
    <property type="molecule type" value="Genomic_DNA"/>
</dbReference>